<gene>
    <name evidence="3" type="ordered locus">Entcl_0907</name>
</gene>
<reference evidence="3 4" key="2">
    <citation type="journal article" date="2011" name="Stand. Genomic Sci.">
        <title>Complete genome sequence of 'Enterobacter lignolyticus' SCF1.</title>
        <authorList>
            <person name="Deangelis K.M."/>
            <person name="D'Haeseleer P."/>
            <person name="Chivian D."/>
            <person name="Fortney J.L."/>
            <person name="Khudyakov J."/>
            <person name="Simmons B."/>
            <person name="Woo H."/>
            <person name="Arkin A.P."/>
            <person name="Davenport K.W."/>
            <person name="Goodwin L."/>
            <person name="Chen A."/>
            <person name="Ivanova N."/>
            <person name="Kyrpides N.C."/>
            <person name="Mavromatis K."/>
            <person name="Woyke T."/>
            <person name="Hazen T.C."/>
        </authorList>
    </citation>
    <scope>NUCLEOTIDE SEQUENCE [LARGE SCALE GENOMIC DNA]</scope>
    <source>
        <strain evidence="3 4">SCF1</strain>
    </source>
</reference>
<dbReference type="InterPro" id="IPR022204">
    <property type="entry name" value="PpdC-like_C"/>
</dbReference>
<accession>E3G530</accession>
<organism evidence="3 4">
    <name type="scientific">Enterobacter lignolyticus (strain SCF1)</name>
    <dbReference type="NCBI Taxonomy" id="701347"/>
    <lineage>
        <taxon>Bacteria</taxon>
        <taxon>Pseudomonadati</taxon>
        <taxon>Pseudomonadota</taxon>
        <taxon>Gammaproteobacteria</taxon>
        <taxon>Enterobacterales</taxon>
        <taxon>Enterobacteriaceae</taxon>
        <taxon>Pluralibacter</taxon>
    </lineage>
</organism>
<feature type="transmembrane region" description="Helical" evidence="1">
    <location>
        <begin position="16"/>
        <end position="33"/>
    </location>
</feature>
<evidence type="ECO:0000313" key="4">
    <source>
        <dbReference type="Proteomes" id="UP000006872"/>
    </source>
</evidence>
<keyword evidence="1" id="KW-0472">Membrane</keyword>
<dbReference type="NCBIfam" id="NF007660">
    <property type="entry name" value="PRK10332.1"/>
    <property type="match status" value="1"/>
</dbReference>
<dbReference type="Proteomes" id="UP000006872">
    <property type="component" value="Chromosome"/>
</dbReference>
<dbReference type="KEGG" id="esc:Entcl_0907"/>
<name>E3G530_ENTLS</name>
<sequence>MSASLKHEQGFSLPEALLSIVLLVMVVGALAGYQKSLAVGAAGLQQYRQLWRYACEQTLMQSDALPEGWRQTRVQTSRQSCVSITVTIATPTGRQGQMSRLHCPRIHQD</sequence>
<dbReference type="AlphaFoldDB" id="E3G530"/>
<reference evidence="4" key="1">
    <citation type="submission" date="2010-10" db="EMBL/GenBank/DDBJ databases">
        <title>Complete sequence of Enterobacter cloacae SCF1.</title>
        <authorList>
            <consortium name="US DOE Joint Genome Institute"/>
            <person name="Lucas S."/>
            <person name="Copeland A."/>
            <person name="Lapidus A."/>
            <person name="Cheng J.-F."/>
            <person name="Bruce D."/>
            <person name="Goodwin L."/>
            <person name="Pitluck S."/>
            <person name="Davenport K."/>
            <person name="Detter J.C."/>
            <person name="Han C."/>
            <person name="Tapia R."/>
            <person name="Land M."/>
            <person name="Hauser L."/>
            <person name="Chang Y.-J."/>
            <person name="Jeffries C."/>
            <person name="Kyrpides N."/>
            <person name="Ivanova N."/>
            <person name="Mikhailova N."/>
            <person name="DeAngelis K."/>
            <person name="Arkin A.P."/>
            <person name="Chivian D."/>
            <person name="Edwards B."/>
            <person name="Woo H."/>
            <person name="Hazen T.C."/>
            <person name="Woyke T."/>
        </authorList>
    </citation>
    <scope>NUCLEOTIDE SEQUENCE [LARGE SCALE GENOMIC DNA]</scope>
    <source>
        <strain evidence="4">SCF1</strain>
    </source>
</reference>
<dbReference type="HOGENOM" id="CLU_143487_1_0_6"/>
<proteinExistence type="predicted"/>
<dbReference type="Pfam" id="PF12528">
    <property type="entry name" value="T2SSppdC"/>
    <property type="match status" value="1"/>
</dbReference>
<evidence type="ECO:0000313" key="3">
    <source>
        <dbReference type="EMBL" id="ADO47179.1"/>
    </source>
</evidence>
<protein>
    <recommendedName>
        <fullName evidence="2">Prepilin peptidase dependent protein C-like C-terminal domain-containing protein</fullName>
    </recommendedName>
</protein>
<evidence type="ECO:0000256" key="1">
    <source>
        <dbReference type="SAM" id="Phobius"/>
    </source>
</evidence>
<dbReference type="STRING" id="701347.Entcl_0907"/>
<dbReference type="RefSeq" id="WP_013364931.1">
    <property type="nucleotide sequence ID" value="NC_014618.1"/>
</dbReference>
<dbReference type="eggNOG" id="COG4967">
    <property type="taxonomic scope" value="Bacteria"/>
</dbReference>
<dbReference type="EMBL" id="CP002272">
    <property type="protein sequence ID" value="ADO47179.1"/>
    <property type="molecule type" value="Genomic_DNA"/>
</dbReference>
<keyword evidence="1" id="KW-1133">Transmembrane helix</keyword>
<evidence type="ECO:0000259" key="2">
    <source>
        <dbReference type="Pfam" id="PF12528"/>
    </source>
</evidence>
<keyword evidence="4" id="KW-1185">Reference proteome</keyword>
<feature type="domain" description="Prepilin peptidase dependent protein C-like C-terminal" evidence="2">
    <location>
        <begin position="33"/>
        <end position="104"/>
    </location>
</feature>
<keyword evidence="1" id="KW-0812">Transmembrane</keyword>